<organism evidence="1">
    <name type="scientific">marine sediment metagenome</name>
    <dbReference type="NCBI Taxonomy" id="412755"/>
    <lineage>
        <taxon>unclassified sequences</taxon>
        <taxon>metagenomes</taxon>
        <taxon>ecological metagenomes</taxon>
    </lineage>
</organism>
<dbReference type="EMBL" id="LAZR01025836">
    <property type="protein sequence ID" value="KKL70657.1"/>
    <property type="molecule type" value="Genomic_DNA"/>
</dbReference>
<reference evidence="1" key="1">
    <citation type="journal article" date="2015" name="Nature">
        <title>Complex archaea that bridge the gap between prokaryotes and eukaryotes.</title>
        <authorList>
            <person name="Spang A."/>
            <person name="Saw J.H."/>
            <person name="Jorgensen S.L."/>
            <person name="Zaremba-Niedzwiedzka K."/>
            <person name="Martijn J."/>
            <person name="Lind A.E."/>
            <person name="van Eijk R."/>
            <person name="Schleper C."/>
            <person name="Guy L."/>
            <person name="Ettema T.J."/>
        </authorList>
    </citation>
    <scope>NUCLEOTIDE SEQUENCE</scope>
</reference>
<accession>A0A0F9H5V4</accession>
<dbReference type="AlphaFoldDB" id="A0A0F9H5V4"/>
<name>A0A0F9H5V4_9ZZZZ</name>
<protein>
    <submittedName>
        <fullName evidence="1">Uncharacterized protein</fullName>
    </submittedName>
</protein>
<evidence type="ECO:0000313" key="1">
    <source>
        <dbReference type="EMBL" id="KKL70657.1"/>
    </source>
</evidence>
<gene>
    <name evidence="1" type="ORF">LCGC14_2102770</name>
</gene>
<comment type="caution">
    <text evidence="1">The sequence shown here is derived from an EMBL/GenBank/DDBJ whole genome shotgun (WGS) entry which is preliminary data.</text>
</comment>
<proteinExistence type="predicted"/>
<sequence length="113" mass="12353">MRDKDGVCQKCYGTGRYMTTVAGVQISTPCDAHGMGEAMTNPQPTEQPFPRFFVPTDGTQCCVEITDAKTGRITFSKNKSKPIHSWVVAAILIGEDDGPWREISADDAAKLEK</sequence>